<dbReference type="InterPro" id="IPR025315">
    <property type="entry name" value="DUF4220"/>
</dbReference>
<dbReference type="PaxDb" id="65489-OBART02G13210.1"/>
<feature type="transmembrane region" description="Helical" evidence="1">
    <location>
        <begin position="64"/>
        <end position="85"/>
    </location>
</feature>
<keyword evidence="1" id="KW-1133">Transmembrane helix</keyword>
<feature type="transmembrane region" description="Helical" evidence="1">
    <location>
        <begin position="159"/>
        <end position="180"/>
    </location>
</feature>
<dbReference type="Pfam" id="PF04578">
    <property type="entry name" value="DUF594"/>
    <property type="match status" value="1"/>
</dbReference>
<evidence type="ECO:0000256" key="1">
    <source>
        <dbReference type="SAM" id="Phobius"/>
    </source>
</evidence>
<feature type="transmembrane region" description="Helical" evidence="1">
    <location>
        <begin position="129"/>
        <end position="147"/>
    </location>
</feature>
<dbReference type="AlphaFoldDB" id="A0A0D3F3Y5"/>
<keyword evidence="4" id="KW-1185">Reference proteome</keyword>
<evidence type="ECO:0000313" key="3">
    <source>
        <dbReference type="EnsemblPlants" id="OBART02G13210.1"/>
    </source>
</evidence>
<dbReference type="STRING" id="65489.A0A0D3F3Y5"/>
<feature type="transmembrane region" description="Helical" evidence="1">
    <location>
        <begin position="371"/>
        <end position="390"/>
    </location>
</feature>
<reference evidence="3" key="2">
    <citation type="submission" date="2015-03" db="UniProtKB">
        <authorList>
            <consortium name="EnsemblPlants"/>
        </authorList>
    </citation>
    <scope>IDENTIFICATION</scope>
</reference>
<keyword evidence="1" id="KW-0472">Membrane</keyword>
<feature type="transmembrane region" description="Helical" evidence="1">
    <location>
        <begin position="32"/>
        <end position="52"/>
    </location>
</feature>
<keyword evidence="1" id="KW-0812">Transmembrane</keyword>
<feature type="transmembrane region" description="Helical" evidence="1">
    <location>
        <begin position="97"/>
        <end position="117"/>
    </location>
</feature>
<dbReference type="Pfam" id="PF13968">
    <property type="entry name" value="DUF4220"/>
    <property type="match status" value="1"/>
</dbReference>
<dbReference type="EnsemblPlants" id="OBART02G13210.1">
    <property type="protein sequence ID" value="OBART02G13210.1"/>
    <property type="gene ID" value="OBART02G13210"/>
</dbReference>
<dbReference type="HOGENOM" id="CLU_008762_1_1_1"/>
<proteinExistence type="predicted"/>
<evidence type="ECO:0000259" key="2">
    <source>
        <dbReference type="Pfam" id="PF13968"/>
    </source>
</evidence>
<dbReference type="eggNOG" id="ENOG502QSWW">
    <property type="taxonomic scope" value="Eukaryota"/>
</dbReference>
<name>A0A0D3F3Y5_9ORYZ</name>
<dbReference type="InterPro" id="IPR007658">
    <property type="entry name" value="DUF594"/>
</dbReference>
<feature type="transmembrane region" description="Helical" evidence="1">
    <location>
        <begin position="410"/>
        <end position="434"/>
    </location>
</feature>
<dbReference type="Proteomes" id="UP000026960">
    <property type="component" value="Chromosome 2"/>
</dbReference>
<feature type="domain" description="DUF4220" evidence="2">
    <location>
        <begin position="70"/>
        <end position="484"/>
    </location>
</feature>
<evidence type="ECO:0000313" key="4">
    <source>
        <dbReference type="Proteomes" id="UP000026960"/>
    </source>
</evidence>
<dbReference type="Gramene" id="OBART02G13210.1">
    <property type="protein sequence ID" value="OBART02G13210.1"/>
    <property type="gene ID" value="OBART02G13210"/>
</dbReference>
<protein>
    <recommendedName>
        <fullName evidence="2">DUF4220 domain-containing protein</fullName>
    </recommendedName>
</protein>
<sequence>MSRRPSVAPEPAPRLVCNATTSDLPAGCNLGLLARIELLVLFCSAILALLVFLGSSRRRSSSAIVRLVVWGAFTVSYPVAAYTIGLMQSSPFHHELFVVWSCFFLFVLASSDSITAYTLADIKSPATVLLNRGLQVIYVSVLLHYYSSVLSPKLKIYLFIVWLVSLGKIALSALGYRLALRSDRLEADNKLVADYMTYEHDLSRQQGGSDEDPVTMEGYKYVVRGEETDVMEPTALDYVKKIKVDGARALVTVESVWRCKGRLLMGSSVADASAAARRDLCLSFALFKLLRRRCSNYPLAESGQPKTRDFVLKGLLGQGKDDDDDDGGDRRSRRDGRAFRVIEVELGFLYDLFYTRYPFICHAAVSTAPHLAMCALVMTIGVLTLSSHSLRHYHPTHHRSIEVNGVNLDVALTMFIIALVIVLEAYQFVAVLFSDWQKVKMLCRYVLRPSWQGNPFFEAVLRVLCYCGSGVYWKKTMSQYSIVRHASPGHAVKDWLSRATRRWLDRLMFNGGKTRSVKVSAAVESALASALRDRDDDDGVLGGGGRAAPALRQHGLDWAWGGATWRTCAHAILIWHIATCLCDMQMQAAITHKKTRPRARKAAGGGDGDGDRAVATSLSRYCAYLVSSAPELLPEHQYTTRTIAEAVLLELRGCLRGCASDKEVLDRLKAVAESTATASSPESGIHVHGARLWTQLMVIPDQDMTWKLLARVWAELMLFVTPADNATAHVQHLTMGGELITHLWALLTHAGIVDRPNSPSPHPHPAP</sequence>
<accession>A0A0D3F3Y5</accession>
<dbReference type="PANTHER" id="PTHR31325">
    <property type="entry name" value="OS01G0798800 PROTEIN-RELATED"/>
    <property type="match status" value="1"/>
</dbReference>
<reference evidence="3" key="1">
    <citation type="journal article" date="2009" name="Rice">
        <title>De Novo Next Generation Sequencing of Plant Genomes.</title>
        <authorList>
            <person name="Rounsley S."/>
            <person name="Marri P.R."/>
            <person name="Yu Y."/>
            <person name="He R."/>
            <person name="Sisneros N."/>
            <person name="Goicoechea J.L."/>
            <person name="Lee S.J."/>
            <person name="Angelova A."/>
            <person name="Kudrna D."/>
            <person name="Luo M."/>
            <person name="Affourtit J."/>
            <person name="Desany B."/>
            <person name="Knight J."/>
            <person name="Niazi F."/>
            <person name="Egholm M."/>
            <person name="Wing R.A."/>
        </authorList>
    </citation>
    <scope>NUCLEOTIDE SEQUENCE [LARGE SCALE GENOMIC DNA]</scope>
    <source>
        <strain evidence="3">cv. IRGC 105608</strain>
    </source>
</reference>
<organism evidence="3">
    <name type="scientific">Oryza barthii</name>
    <dbReference type="NCBI Taxonomy" id="65489"/>
    <lineage>
        <taxon>Eukaryota</taxon>
        <taxon>Viridiplantae</taxon>
        <taxon>Streptophyta</taxon>
        <taxon>Embryophyta</taxon>
        <taxon>Tracheophyta</taxon>
        <taxon>Spermatophyta</taxon>
        <taxon>Magnoliopsida</taxon>
        <taxon>Liliopsida</taxon>
        <taxon>Poales</taxon>
        <taxon>Poaceae</taxon>
        <taxon>BOP clade</taxon>
        <taxon>Oryzoideae</taxon>
        <taxon>Oryzeae</taxon>
        <taxon>Oryzinae</taxon>
        <taxon>Oryza</taxon>
    </lineage>
</organism>